<evidence type="ECO:0000313" key="3">
    <source>
        <dbReference type="Proteomes" id="UP000182680"/>
    </source>
</evidence>
<sequence>MSDTSRKVFPVESVLALVVGKEGVDVKEIAGFVAGRTIVCDTCARAVGPFAATWLARCYPKFAELEWKEGQSWDAFVNNGRSLLGDNVSLPAMDGHTKAMVDHVVDYLGETYDSLAAQTAAATALEERVRVLEPAEARAEALSKKVDELEAKIKAMNADMGGLRRQVAEFQGKVAINHDDLLVNIKDAIKDGLKGMVMAGGAGAALAASGDEAVAEAVEESAVPDDFGFGASGANSDGFGF</sequence>
<accession>A0AA94L121</accession>
<organism evidence="2 3">
    <name type="scientific">Desulfovibrio desulfuricans</name>
    <dbReference type="NCBI Taxonomy" id="876"/>
    <lineage>
        <taxon>Bacteria</taxon>
        <taxon>Pseudomonadati</taxon>
        <taxon>Thermodesulfobacteriota</taxon>
        <taxon>Desulfovibrionia</taxon>
        <taxon>Desulfovibrionales</taxon>
        <taxon>Desulfovibrionaceae</taxon>
        <taxon>Desulfovibrio</taxon>
    </lineage>
</organism>
<dbReference type="Proteomes" id="UP000182680">
    <property type="component" value="Unassembled WGS sequence"/>
</dbReference>
<feature type="coiled-coil region" evidence="1">
    <location>
        <begin position="132"/>
        <end position="166"/>
    </location>
</feature>
<gene>
    <name evidence="2" type="ORF">SAMN02910291_00187</name>
</gene>
<reference evidence="3" key="1">
    <citation type="submission" date="2016-11" db="EMBL/GenBank/DDBJ databases">
        <authorList>
            <person name="Jaros S."/>
            <person name="Januszkiewicz K."/>
            <person name="Wedrychowicz H."/>
        </authorList>
    </citation>
    <scope>NUCLEOTIDE SEQUENCE [LARGE SCALE GENOMIC DNA]</scope>
    <source>
        <strain evidence="3">DSM 7057</strain>
    </source>
</reference>
<protein>
    <submittedName>
        <fullName evidence="2">Uncharacterized protein</fullName>
    </submittedName>
</protein>
<evidence type="ECO:0000256" key="1">
    <source>
        <dbReference type="SAM" id="Coils"/>
    </source>
</evidence>
<dbReference type="AlphaFoldDB" id="A0AA94L121"/>
<dbReference type="EMBL" id="FPIW01000002">
    <property type="protein sequence ID" value="SFW14286.1"/>
    <property type="molecule type" value="Genomic_DNA"/>
</dbReference>
<keyword evidence="1" id="KW-0175">Coiled coil</keyword>
<comment type="caution">
    <text evidence="2">The sequence shown here is derived from an EMBL/GenBank/DDBJ whole genome shotgun (WGS) entry which is preliminary data.</text>
</comment>
<proteinExistence type="predicted"/>
<evidence type="ECO:0000313" key="2">
    <source>
        <dbReference type="EMBL" id="SFW14286.1"/>
    </source>
</evidence>
<dbReference type="Gene3D" id="1.20.1270.70">
    <property type="entry name" value="Designed single chain three-helix bundle"/>
    <property type="match status" value="1"/>
</dbReference>
<name>A0AA94L121_DESDE</name>
<dbReference type="RefSeq" id="WP_015939129.1">
    <property type="nucleotide sequence ID" value="NZ_FPIW01000002.1"/>
</dbReference>
<dbReference type="OMA" id="RVFKMET"/>